<dbReference type="PANTHER" id="PTHR36924:SF1">
    <property type="entry name" value="ANTITOXIN HIGA-1"/>
    <property type="match status" value="1"/>
</dbReference>
<evidence type="ECO:0000313" key="4">
    <source>
        <dbReference type="Proteomes" id="UP000001441"/>
    </source>
</evidence>
<dbReference type="OrthoDB" id="9793869at2"/>
<dbReference type="GO" id="GO:0003677">
    <property type="term" value="F:DNA binding"/>
    <property type="evidence" value="ECO:0007669"/>
    <property type="project" value="UniProtKB-KW"/>
</dbReference>
<dbReference type="NCBIfam" id="TIGR02607">
    <property type="entry name" value="antidote_HigA"/>
    <property type="match status" value="1"/>
</dbReference>
<dbReference type="KEGG" id="alv:Alvin_1446"/>
<dbReference type="InterPro" id="IPR013430">
    <property type="entry name" value="Toxin_antidote_HigA"/>
</dbReference>
<dbReference type="eggNOG" id="COG3093">
    <property type="taxonomic scope" value="Bacteria"/>
</dbReference>
<dbReference type="Gene3D" id="1.10.260.40">
    <property type="entry name" value="lambda repressor-like DNA-binding domains"/>
    <property type="match status" value="1"/>
</dbReference>
<reference evidence="3 4" key="1">
    <citation type="journal article" date="2011" name="Stand. Genomic Sci.">
        <title>Complete genome sequence of Allochromatium vinosum DSM 180(T).</title>
        <authorList>
            <person name="Weissgerber T."/>
            <person name="Zigann R."/>
            <person name="Bruce D."/>
            <person name="Chang Y.J."/>
            <person name="Detter J.C."/>
            <person name="Han C."/>
            <person name="Hauser L."/>
            <person name="Jeffries C.D."/>
            <person name="Land M."/>
            <person name="Munk A.C."/>
            <person name="Tapia R."/>
            <person name="Dahl C."/>
        </authorList>
    </citation>
    <scope>NUCLEOTIDE SEQUENCE [LARGE SCALE GENOMIC DNA]</scope>
    <source>
        <strain evidence="4">ATCC 17899 / DSM 180 / NBRC 103801 / NCIMB 10441 / D</strain>
    </source>
</reference>
<dbReference type="SUPFAM" id="SSF47413">
    <property type="entry name" value="lambda repressor-like DNA-binding domains"/>
    <property type="match status" value="1"/>
</dbReference>
<name>D3RT72_ALLVD</name>
<gene>
    <name evidence="3" type="ordered locus">Alvin_1446</name>
</gene>
<dbReference type="Proteomes" id="UP000001441">
    <property type="component" value="Chromosome"/>
</dbReference>
<dbReference type="PROSITE" id="PS50943">
    <property type="entry name" value="HTH_CROC1"/>
    <property type="match status" value="1"/>
</dbReference>
<keyword evidence="4" id="KW-1185">Reference proteome</keyword>
<dbReference type="CDD" id="cd00093">
    <property type="entry name" value="HTH_XRE"/>
    <property type="match status" value="1"/>
</dbReference>
<feature type="domain" description="HTH cro/C1-type" evidence="2">
    <location>
        <begin position="21"/>
        <end position="58"/>
    </location>
</feature>
<evidence type="ECO:0000259" key="2">
    <source>
        <dbReference type="PROSITE" id="PS50943"/>
    </source>
</evidence>
<dbReference type="RefSeq" id="WP_012970655.1">
    <property type="nucleotide sequence ID" value="NC_013851.1"/>
</dbReference>
<organism evidence="3 4">
    <name type="scientific">Allochromatium vinosum (strain ATCC 17899 / DSM 180 / NBRC 103801 / NCIMB 10441 / D)</name>
    <name type="common">Chromatium vinosum</name>
    <dbReference type="NCBI Taxonomy" id="572477"/>
    <lineage>
        <taxon>Bacteria</taxon>
        <taxon>Pseudomonadati</taxon>
        <taxon>Pseudomonadota</taxon>
        <taxon>Gammaproteobacteria</taxon>
        <taxon>Chromatiales</taxon>
        <taxon>Chromatiaceae</taxon>
        <taxon>Allochromatium</taxon>
    </lineage>
</organism>
<accession>D3RT72</accession>
<evidence type="ECO:0000256" key="1">
    <source>
        <dbReference type="ARBA" id="ARBA00023125"/>
    </source>
</evidence>
<dbReference type="EMBL" id="CP001896">
    <property type="protein sequence ID" value="ADC62381.1"/>
    <property type="molecule type" value="Genomic_DNA"/>
</dbReference>
<dbReference type="Pfam" id="PF01381">
    <property type="entry name" value="HTH_3"/>
    <property type="match status" value="1"/>
</dbReference>
<dbReference type="InterPro" id="IPR001387">
    <property type="entry name" value="Cro/C1-type_HTH"/>
</dbReference>
<dbReference type="InterPro" id="IPR010982">
    <property type="entry name" value="Lambda_DNA-bd_dom_sf"/>
</dbReference>
<dbReference type="AlphaFoldDB" id="D3RT72"/>
<dbReference type="STRING" id="572477.Alvin_1446"/>
<proteinExistence type="predicted"/>
<dbReference type="HOGENOM" id="CLU_140230_2_2_6"/>
<sequence length="110" mass="11947">MKPMFNPPHPGEALREDVLPALGLTVSEAARQLGISRVALSRVLHGRAGISVDLARRLEVWLATEHGGPTAESFLREQAAYDLWQLKQSTPLPTVQRARAGEGMTAPGRL</sequence>
<dbReference type="PANTHER" id="PTHR36924">
    <property type="entry name" value="ANTITOXIN HIGA-1"/>
    <property type="match status" value="1"/>
</dbReference>
<evidence type="ECO:0000313" key="3">
    <source>
        <dbReference type="EMBL" id="ADC62381.1"/>
    </source>
</evidence>
<keyword evidence="1" id="KW-0238">DNA-binding</keyword>
<protein>
    <submittedName>
        <fullName evidence="3">Plasmid maintenance system antidote protein, XRE family</fullName>
    </submittedName>
</protein>